<dbReference type="GO" id="GO:0005975">
    <property type="term" value="P:carbohydrate metabolic process"/>
    <property type="evidence" value="ECO:0007669"/>
    <property type="project" value="InterPro"/>
</dbReference>
<dbReference type="PANTHER" id="PTHR45985">
    <property type="match status" value="1"/>
</dbReference>
<dbReference type="Gene3D" id="3.20.20.370">
    <property type="entry name" value="Glycoside hydrolase/deacetylase"/>
    <property type="match status" value="1"/>
</dbReference>
<organism evidence="2 3">
    <name type="scientific">Tianweitania populi</name>
    <dbReference type="NCBI Taxonomy" id="1607949"/>
    <lineage>
        <taxon>Bacteria</taxon>
        <taxon>Pseudomonadati</taxon>
        <taxon>Pseudomonadota</taxon>
        <taxon>Alphaproteobacteria</taxon>
        <taxon>Hyphomicrobiales</taxon>
        <taxon>Phyllobacteriaceae</taxon>
        <taxon>Tianweitania</taxon>
    </lineage>
</organism>
<dbReference type="PANTHER" id="PTHR45985:SF3">
    <property type="entry name" value="CHITIN DEACETYLASE-LIKE 4"/>
    <property type="match status" value="1"/>
</dbReference>
<evidence type="ECO:0000313" key="2">
    <source>
        <dbReference type="EMBL" id="GHD05716.1"/>
    </source>
</evidence>
<name>A0A8J3DKY9_9HYPH</name>
<reference evidence="2" key="1">
    <citation type="journal article" date="2014" name="Int. J. Syst. Evol. Microbiol.">
        <title>Complete genome sequence of Corynebacterium casei LMG S-19264T (=DSM 44701T), isolated from a smear-ripened cheese.</title>
        <authorList>
            <consortium name="US DOE Joint Genome Institute (JGI-PGF)"/>
            <person name="Walter F."/>
            <person name="Albersmeier A."/>
            <person name="Kalinowski J."/>
            <person name="Ruckert C."/>
        </authorList>
    </citation>
    <scope>NUCLEOTIDE SEQUENCE</scope>
    <source>
        <strain evidence="2">KCTC 42249</strain>
    </source>
</reference>
<dbReference type="InterPro" id="IPR052740">
    <property type="entry name" value="CE4"/>
</dbReference>
<dbReference type="EMBL" id="BMZQ01000001">
    <property type="protein sequence ID" value="GHD05716.1"/>
    <property type="molecule type" value="Genomic_DNA"/>
</dbReference>
<reference evidence="2" key="2">
    <citation type="submission" date="2020-09" db="EMBL/GenBank/DDBJ databases">
        <authorList>
            <person name="Sun Q."/>
            <person name="Kim S."/>
        </authorList>
    </citation>
    <scope>NUCLEOTIDE SEQUENCE</scope>
    <source>
        <strain evidence="2">KCTC 42249</strain>
    </source>
</reference>
<evidence type="ECO:0000313" key="3">
    <source>
        <dbReference type="Proteomes" id="UP000630142"/>
    </source>
</evidence>
<keyword evidence="3" id="KW-1185">Reference proteome</keyword>
<dbReference type="Proteomes" id="UP000630142">
    <property type="component" value="Unassembled WGS sequence"/>
</dbReference>
<dbReference type="AlphaFoldDB" id="A0A8J3DKY9"/>
<dbReference type="SUPFAM" id="SSF88713">
    <property type="entry name" value="Glycoside hydrolase/deacetylase"/>
    <property type="match status" value="1"/>
</dbReference>
<sequence length="329" mass="36287">MFVQRHAAVAAILAAAFPTALFAQEAAPQANPQYVVISFDGAHDNALWQRSRALATQTGAHFTYFLSCVYLLSPETKSAYQAPHHSRGRSNVGFAETREDVVGRLQQIWTARSEGHEIGSHGCGHYDGKDWSKADWLTEFDSFSKIVRDAYTINAIDGEPAEWNSFAENEIKGFRVPYLSTSKGLDAALAQAGFQYSASGVSDGPVEADRKPKVPLYSLPMVPEGPKSRRIIAMDYNLYVRHSGGKEKTEDSAAFSERTYQAFKTAYDAEIAGKKRPLQFGFHFVLMNGGAYWDALERFAREVCVRPDTKCVSYRELEALTSAAKSAGG</sequence>
<dbReference type="InterPro" id="IPR011330">
    <property type="entry name" value="Glyco_hydro/deAcase_b/a-brl"/>
</dbReference>
<gene>
    <name evidence="2" type="ORF">GCM10016234_02140</name>
</gene>
<comment type="caution">
    <text evidence="2">The sequence shown here is derived from an EMBL/GenBank/DDBJ whole genome shotgun (WGS) entry which is preliminary data.</text>
</comment>
<keyword evidence="1" id="KW-0732">Signal</keyword>
<feature type="signal peptide" evidence="1">
    <location>
        <begin position="1"/>
        <end position="23"/>
    </location>
</feature>
<proteinExistence type="predicted"/>
<dbReference type="RefSeq" id="WP_189501033.1">
    <property type="nucleotide sequence ID" value="NZ_BMZQ01000001.1"/>
</dbReference>
<feature type="chain" id="PRO_5035306055" evidence="1">
    <location>
        <begin position="24"/>
        <end position="329"/>
    </location>
</feature>
<protein>
    <submittedName>
        <fullName evidence="2">Polysaccharide deacetylase</fullName>
    </submittedName>
</protein>
<evidence type="ECO:0000256" key="1">
    <source>
        <dbReference type="SAM" id="SignalP"/>
    </source>
</evidence>
<accession>A0A8J3DKY9</accession>